<dbReference type="AlphaFoldDB" id="A0A4R4S3X9"/>
<evidence type="ECO:0000313" key="2">
    <source>
        <dbReference type="EMBL" id="TDC56996.1"/>
    </source>
</evidence>
<dbReference type="GO" id="GO:0003700">
    <property type="term" value="F:DNA-binding transcription factor activity"/>
    <property type="evidence" value="ECO:0007669"/>
    <property type="project" value="InterPro"/>
</dbReference>
<dbReference type="InterPro" id="IPR000835">
    <property type="entry name" value="HTH_MarR-typ"/>
</dbReference>
<dbReference type="Pfam" id="PF01047">
    <property type="entry name" value="MarR"/>
    <property type="match status" value="1"/>
</dbReference>
<reference evidence="2 3" key="1">
    <citation type="submission" date="2019-02" db="EMBL/GenBank/DDBJ databases">
        <title>Draft genome sequences of novel Actinobacteria.</title>
        <authorList>
            <person name="Sahin N."/>
            <person name="Ay H."/>
            <person name="Saygin H."/>
        </authorList>
    </citation>
    <scope>NUCLEOTIDE SEQUENCE [LARGE SCALE GENOMIC DNA]</scope>
    <source>
        <strain evidence="2 3">KC603</strain>
    </source>
</reference>
<dbReference type="InterPro" id="IPR036388">
    <property type="entry name" value="WH-like_DNA-bd_sf"/>
</dbReference>
<protein>
    <submittedName>
        <fullName evidence="2">MarR family transcriptional regulator</fullName>
    </submittedName>
</protein>
<feature type="domain" description="HTH marR-type" evidence="1">
    <location>
        <begin position="9"/>
        <end position="139"/>
    </location>
</feature>
<name>A0A4R4S3X9_9ACTN</name>
<dbReference type="SMART" id="SM00347">
    <property type="entry name" value="HTH_MARR"/>
    <property type="match status" value="1"/>
</dbReference>
<organism evidence="2 3">
    <name type="scientific">Jiangella ureilytica</name>
    <dbReference type="NCBI Taxonomy" id="2530374"/>
    <lineage>
        <taxon>Bacteria</taxon>
        <taxon>Bacillati</taxon>
        <taxon>Actinomycetota</taxon>
        <taxon>Actinomycetes</taxon>
        <taxon>Jiangellales</taxon>
        <taxon>Jiangellaceae</taxon>
        <taxon>Jiangella</taxon>
    </lineage>
</organism>
<dbReference type="SUPFAM" id="SSF46785">
    <property type="entry name" value="Winged helix' DNA-binding domain"/>
    <property type="match status" value="1"/>
</dbReference>
<sequence length="152" mass="16638">MRSDVWSELVEQGRLLVRMGRLLTHRHVEIYEGVGPALGGMLATLSKEGPMRLTALADRLHVDPSVASRQASELVERGLVGRRPDPGDARAGLLDVTAEGHATLRRAMDRSTEVMASALSDWSDAEARQLVDLLTKLNTDLRDDLCGEKGRV</sequence>
<dbReference type="EMBL" id="SMKL01000001">
    <property type="protein sequence ID" value="TDC56996.1"/>
    <property type="molecule type" value="Genomic_DNA"/>
</dbReference>
<dbReference type="RefSeq" id="WP_131977540.1">
    <property type="nucleotide sequence ID" value="NZ_SMKL01000001.1"/>
</dbReference>
<dbReference type="PANTHER" id="PTHR33164:SF57">
    <property type="entry name" value="MARR-FAMILY TRANSCRIPTIONAL REGULATOR"/>
    <property type="match status" value="1"/>
</dbReference>
<comment type="caution">
    <text evidence="2">The sequence shown here is derived from an EMBL/GenBank/DDBJ whole genome shotgun (WGS) entry which is preliminary data.</text>
</comment>
<dbReference type="InterPro" id="IPR039422">
    <property type="entry name" value="MarR/SlyA-like"/>
</dbReference>
<evidence type="ECO:0000259" key="1">
    <source>
        <dbReference type="PROSITE" id="PS50995"/>
    </source>
</evidence>
<dbReference type="Gene3D" id="1.10.10.10">
    <property type="entry name" value="Winged helix-like DNA-binding domain superfamily/Winged helix DNA-binding domain"/>
    <property type="match status" value="1"/>
</dbReference>
<dbReference type="PROSITE" id="PS50995">
    <property type="entry name" value="HTH_MARR_2"/>
    <property type="match status" value="1"/>
</dbReference>
<dbReference type="GO" id="GO:0006950">
    <property type="term" value="P:response to stress"/>
    <property type="evidence" value="ECO:0007669"/>
    <property type="project" value="TreeGrafter"/>
</dbReference>
<keyword evidence="3" id="KW-1185">Reference proteome</keyword>
<accession>A0A4R4S3X9</accession>
<evidence type="ECO:0000313" key="3">
    <source>
        <dbReference type="Proteomes" id="UP000295621"/>
    </source>
</evidence>
<gene>
    <name evidence="2" type="ORF">E1212_00620</name>
</gene>
<dbReference type="OrthoDB" id="5148120at2"/>
<dbReference type="InterPro" id="IPR036390">
    <property type="entry name" value="WH_DNA-bd_sf"/>
</dbReference>
<dbReference type="Proteomes" id="UP000295621">
    <property type="component" value="Unassembled WGS sequence"/>
</dbReference>
<proteinExistence type="predicted"/>
<dbReference type="PANTHER" id="PTHR33164">
    <property type="entry name" value="TRANSCRIPTIONAL REGULATOR, MARR FAMILY"/>
    <property type="match status" value="1"/>
</dbReference>